<accession>A0AB34JM76</accession>
<dbReference type="Pfam" id="PF10294">
    <property type="entry name" value="Methyltransf_16"/>
    <property type="match status" value="1"/>
</dbReference>
<evidence type="ECO:0000313" key="2">
    <source>
        <dbReference type="EMBL" id="KAL1522813.1"/>
    </source>
</evidence>
<evidence type="ECO:0000313" key="3">
    <source>
        <dbReference type="Proteomes" id="UP001515480"/>
    </source>
</evidence>
<evidence type="ECO:0008006" key="4">
    <source>
        <dbReference type="Google" id="ProtNLM"/>
    </source>
</evidence>
<gene>
    <name evidence="2" type="ORF">AB1Y20_017783</name>
</gene>
<sequence length="277" mass="30204">MASALSCVVGEHVLYVQPPARDLQSGGVLFSDPFDQEEEFDDTGLFGVWPAAYTLCRYLARHPELVRGERVLELGCGAGLPSLLCDRLGAASVVATDGTDEVIDQMHASFQSNACAGQVSAMRLDWGDTQQLLRMIADADVTLVIGTDLVYPLRDQQPLISSLSVARRRFPHLKVLLSEGCRDARTHARFEEALQALGTDGVVETEMADDKLFGSLRVDLYLLHAWRQSDSQESDDVEGGGEEVESACVLGETHDAGLRSQPTSDTRHTSLPQLSWS</sequence>
<dbReference type="Proteomes" id="UP001515480">
    <property type="component" value="Unassembled WGS sequence"/>
</dbReference>
<reference evidence="2 3" key="1">
    <citation type="journal article" date="2024" name="Science">
        <title>Giant polyketide synthase enzymes in the biosynthesis of giant marine polyether toxins.</title>
        <authorList>
            <person name="Fallon T.R."/>
            <person name="Shende V.V."/>
            <person name="Wierzbicki I.H."/>
            <person name="Pendleton A.L."/>
            <person name="Watervoot N.F."/>
            <person name="Auber R.P."/>
            <person name="Gonzalez D.J."/>
            <person name="Wisecaver J.H."/>
            <person name="Moore B.S."/>
        </authorList>
    </citation>
    <scope>NUCLEOTIDE SEQUENCE [LARGE SCALE GENOMIC DNA]</scope>
    <source>
        <strain evidence="2 3">12B1</strain>
    </source>
</reference>
<name>A0AB34JM76_PRYPA</name>
<feature type="compositionally biased region" description="Polar residues" evidence="1">
    <location>
        <begin position="260"/>
        <end position="277"/>
    </location>
</feature>
<keyword evidence="3" id="KW-1185">Reference proteome</keyword>
<proteinExistence type="predicted"/>
<dbReference type="AlphaFoldDB" id="A0AB34JM76"/>
<feature type="compositionally biased region" description="Acidic residues" evidence="1">
    <location>
        <begin position="232"/>
        <end position="245"/>
    </location>
</feature>
<dbReference type="InterPro" id="IPR019410">
    <property type="entry name" value="Methyltransf_16"/>
</dbReference>
<protein>
    <recommendedName>
        <fullName evidence="4">Calmodulin-lysine N-methyltransferase</fullName>
    </recommendedName>
</protein>
<dbReference type="InterPro" id="IPR029063">
    <property type="entry name" value="SAM-dependent_MTases_sf"/>
</dbReference>
<feature type="region of interest" description="Disordered" evidence="1">
    <location>
        <begin position="232"/>
        <end position="277"/>
    </location>
</feature>
<comment type="caution">
    <text evidence="2">The sequence shown here is derived from an EMBL/GenBank/DDBJ whole genome shotgun (WGS) entry which is preliminary data.</text>
</comment>
<evidence type="ECO:0000256" key="1">
    <source>
        <dbReference type="SAM" id="MobiDB-lite"/>
    </source>
</evidence>
<dbReference type="Gene3D" id="3.40.50.150">
    <property type="entry name" value="Vaccinia Virus protein VP39"/>
    <property type="match status" value="1"/>
</dbReference>
<dbReference type="EMBL" id="JBGBPQ010000006">
    <property type="protein sequence ID" value="KAL1522813.1"/>
    <property type="molecule type" value="Genomic_DNA"/>
</dbReference>
<dbReference type="SUPFAM" id="SSF53335">
    <property type="entry name" value="S-adenosyl-L-methionine-dependent methyltransferases"/>
    <property type="match status" value="1"/>
</dbReference>
<organism evidence="2 3">
    <name type="scientific">Prymnesium parvum</name>
    <name type="common">Toxic golden alga</name>
    <dbReference type="NCBI Taxonomy" id="97485"/>
    <lineage>
        <taxon>Eukaryota</taxon>
        <taxon>Haptista</taxon>
        <taxon>Haptophyta</taxon>
        <taxon>Prymnesiophyceae</taxon>
        <taxon>Prymnesiales</taxon>
        <taxon>Prymnesiaceae</taxon>
        <taxon>Prymnesium</taxon>
    </lineage>
</organism>
<dbReference type="PANTHER" id="PTHR14614">
    <property type="entry name" value="HEPATOCELLULAR CARCINOMA-ASSOCIATED ANTIGEN"/>
    <property type="match status" value="1"/>
</dbReference>